<evidence type="ECO:0000313" key="2">
    <source>
        <dbReference type="Proteomes" id="UP000297891"/>
    </source>
</evidence>
<sequence>MNKFRITGILLLPLLMFAIACKSSVYRLESPKTKEEIKSVGLVGYAIYLEYPPGLLGTDKIYQFGEAFGDLTVALDADSKVNAKKRTPDPAHVLVEETDKEKIYNGKKLQIISYVSRLVPVDGKSYTVSTTSYVYCQTRIVFVNGVPTTQQQCDNVYIDLDPEDTAKVMNFKAKPGEIQYLGLFKGVLKETTSDDPFALPATLDELIGVSNKKKFVLEKDNGFILKSNLELLKDKYYYPDLRRPGFDEYVFLEGVSKANPNSYWKEIADKKLSKFSK</sequence>
<evidence type="ECO:0000313" key="1">
    <source>
        <dbReference type="EMBL" id="TGK97096.1"/>
    </source>
</evidence>
<dbReference type="PROSITE" id="PS51257">
    <property type="entry name" value="PROKAR_LIPOPROTEIN"/>
    <property type="match status" value="1"/>
</dbReference>
<dbReference type="EMBL" id="RQFP01000001">
    <property type="protein sequence ID" value="TGK97096.1"/>
    <property type="molecule type" value="Genomic_DNA"/>
</dbReference>
<dbReference type="Proteomes" id="UP000297891">
    <property type="component" value="Unassembled WGS sequence"/>
</dbReference>
<proteinExistence type="predicted"/>
<evidence type="ECO:0008006" key="3">
    <source>
        <dbReference type="Google" id="ProtNLM"/>
    </source>
</evidence>
<comment type="caution">
    <text evidence="1">The sequence shown here is derived from an EMBL/GenBank/DDBJ whole genome shotgun (WGS) entry which is preliminary data.</text>
</comment>
<dbReference type="AlphaFoldDB" id="A0A2M9XZV6"/>
<accession>A0A2M9XZV6</accession>
<dbReference type="RefSeq" id="WP_100791520.1">
    <property type="nucleotide sequence ID" value="NZ_NPDQ01000006.1"/>
</dbReference>
<name>A0A2M9XZV6_9LEPT</name>
<gene>
    <name evidence="1" type="ORF">EHQ30_11055</name>
</gene>
<organism evidence="1 2">
    <name type="scientific">Leptospira brenneri</name>
    <dbReference type="NCBI Taxonomy" id="2023182"/>
    <lineage>
        <taxon>Bacteria</taxon>
        <taxon>Pseudomonadati</taxon>
        <taxon>Spirochaetota</taxon>
        <taxon>Spirochaetia</taxon>
        <taxon>Leptospirales</taxon>
        <taxon>Leptospiraceae</taxon>
        <taxon>Leptospira</taxon>
    </lineage>
</organism>
<protein>
    <recommendedName>
        <fullName evidence="3">Lipoprotein</fullName>
    </recommendedName>
</protein>
<keyword evidence="2" id="KW-1185">Reference proteome</keyword>
<dbReference type="OrthoDB" id="335630at2"/>
<reference evidence="1" key="1">
    <citation type="journal article" date="2019" name="PLoS Negl. Trop. Dis.">
        <title>Revisiting the worldwide diversity of Leptospira species in the environment.</title>
        <authorList>
            <person name="Vincent A.T."/>
            <person name="Schiettekatte O."/>
            <person name="Bourhy P."/>
            <person name="Veyrier F.J."/>
            <person name="Picardeau M."/>
        </authorList>
    </citation>
    <scope>NUCLEOTIDE SEQUENCE [LARGE SCALE GENOMIC DNA]</scope>
    <source>
        <strain evidence="1">201800277</strain>
    </source>
</reference>